<dbReference type="PRINTS" id="PR00862">
    <property type="entry name" value="PROLIGOPTASE"/>
</dbReference>
<evidence type="ECO:0000256" key="2">
    <source>
        <dbReference type="ARBA" id="ARBA00005228"/>
    </source>
</evidence>
<dbReference type="GO" id="GO:0004252">
    <property type="term" value="F:serine-type endopeptidase activity"/>
    <property type="evidence" value="ECO:0007669"/>
    <property type="project" value="UniProtKB-EC"/>
</dbReference>
<evidence type="ECO:0000256" key="6">
    <source>
        <dbReference type="ARBA" id="ARBA00022825"/>
    </source>
</evidence>
<dbReference type="EMBL" id="AEWJ01000037">
    <property type="protein sequence ID" value="EGD59064.1"/>
    <property type="molecule type" value="Genomic_DNA"/>
</dbReference>
<evidence type="ECO:0000256" key="5">
    <source>
        <dbReference type="ARBA" id="ARBA00022801"/>
    </source>
</evidence>
<dbReference type="InterPro" id="IPR002471">
    <property type="entry name" value="Pept_S9_AS"/>
</dbReference>
<dbReference type="InterPro" id="IPR023302">
    <property type="entry name" value="Pept_S9A_N"/>
</dbReference>
<dbReference type="PANTHER" id="PTHR42881">
    <property type="entry name" value="PROLYL ENDOPEPTIDASE"/>
    <property type="match status" value="1"/>
</dbReference>
<keyword evidence="6" id="KW-0720">Serine protease</keyword>
<dbReference type="Pfam" id="PF02897">
    <property type="entry name" value="Peptidase_S9_N"/>
    <property type="match status" value="1"/>
</dbReference>
<feature type="domain" description="Peptidase S9 prolyl oligopeptidase catalytic" evidence="7">
    <location>
        <begin position="542"/>
        <end position="755"/>
    </location>
</feature>
<feature type="domain" description="Peptidase S9A N-terminal" evidence="8">
    <location>
        <begin position="82"/>
        <end position="484"/>
    </location>
</feature>
<dbReference type="EC" id="3.4.21.26" evidence="3"/>
<dbReference type="STRING" id="983920.Y88_1126"/>
<evidence type="ECO:0000256" key="3">
    <source>
        <dbReference type="ARBA" id="ARBA00011897"/>
    </source>
</evidence>
<comment type="caution">
    <text evidence="9">The sequence shown here is derived from an EMBL/GenBank/DDBJ whole genome shotgun (WGS) entry which is preliminary data.</text>
</comment>
<dbReference type="InterPro" id="IPR051167">
    <property type="entry name" value="Prolyl_oligopep/macrocyclase"/>
</dbReference>
<keyword evidence="5" id="KW-0378">Hydrolase</keyword>
<evidence type="ECO:0000259" key="8">
    <source>
        <dbReference type="Pfam" id="PF02897"/>
    </source>
</evidence>
<name>F1Z8G1_9SPHN</name>
<evidence type="ECO:0000313" key="9">
    <source>
        <dbReference type="EMBL" id="EGD59064.1"/>
    </source>
</evidence>
<keyword evidence="4" id="KW-0645">Protease</keyword>
<dbReference type="GO" id="GO:0005829">
    <property type="term" value="C:cytosol"/>
    <property type="evidence" value="ECO:0007669"/>
    <property type="project" value="TreeGrafter"/>
</dbReference>
<evidence type="ECO:0000256" key="1">
    <source>
        <dbReference type="ARBA" id="ARBA00001070"/>
    </source>
</evidence>
<gene>
    <name evidence="9" type="ORF">Y88_1126</name>
</gene>
<evidence type="ECO:0000256" key="4">
    <source>
        <dbReference type="ARBA" id="ARBA00022670"/>
    </source>
</evidence>
<comment type="catalytic activity">
    <reaction evidence="1">
        <text>Hydrolysis of Pro-|-Xaa &gt;&gt; Ala-|-Xaa in oligopeptides.</text>
        <dbReference type="EC" id="3.4.21.26"/>
    </reaction>
</comment>
<dbReference type="HOGENOM" id="CLU_011290_1_1_5"/>
<evidence type="ECO:0000259" key="7">
    <source>
        <dbReference type="Pfam" id="PF00326"/>
    </source>
</evidence>
<protein>
    <recommendedName>
        <fullName evidence="3">prolyl oligopeptidase</fullName>
        <ecNumber evidence="3">3.4.21.26</ecNumber>
    </recommendedName>
</protein>
<dbReference type="GO" id="GO:0006508">
    <property type="term" value="P:proteolysis"/>
    <property type="evidence" value="ECO:0007669"/>
    <property type="project" value="UniProtKB-KW"/>
</dbReference>
<dbReference type="PROSITE" id="PS00708">
    <property type="entry name" value="PRO_ENDOPEP_SER"/>
    <property type="match status" value="1"/>
</dbReference>
<dbReference type="GO" id="GO:0070012">
    <property type="term" value="F:oligopeptidase activity"/>
    <property type="evidence" value="ECO:0007669"/>
    <property type="project" value="TreeGrafter"/>
</dbReference>
<dbReference type="InterPro" id="IPR001375">
    <property type="entry name" value="Peptidase_S9_cat"/>
</dbReference>
<dbReference type="InterPro" id="IPR002470">
    <property type="entry name" value="Peptidase_S9A"/>
</dbReference>
<keyword evidence="10" id="KW-1185">Reference proteome</keyword>
<dbReference type="SUPFAM" id="SSF50993">
    <property type="entry name" value="Peptidase/esterase 'gauge' domain"/>
    <property type="match status" value="1"/>
</dbReference>
<dbReference type="AlphaFoldDB" id="F1Z8G1"/>
<accession>F1Z8G1</accession>
<reference evidence="9 10" key="1">
    <citation type="journal article" date="2012" name="J. Bacteriol.">
        <title>Draft Genome Sequence of Novosphingobium nitrogenifigens Y88T.</title>
        <authorList>
            <person name="Strabala T.J."/>
            <person name="Macdonald L."/>
            <person name="Liu V."/>
            <person name="Smit A.M."/>
        </authorList>
    </citation>
    <scope>NUCLEOTIDE SEQUENCE [LARGE SCALE GENOMIC DNA]</scope>
    <source>
        <strain evidence="9 10">DSM 19370</strain>
    </source>
</reference>
<dbReference type="Gene3D" id="2.130.10.120">
    <property type="entry name" value="Prolyl oligopeptidase, N-terminal domain"/>
    <property type="match status" value="1"/>
</dbReference>
<dbReference type="eggNOG" id="COG1505">
    <property type="taxonomic scope" value="Bacteria"/>
</dbReference>
<proteinExistence type="inferred from homology"/>
<evidence type="ECO:0000313" key="10">
    <source>
        <dbReference type="Proteomes" id="UP000004728"/>
    </source>
</evidence>
<comment type="similarity">
    <text evidence="2">Belongs to the peptidase S9A family.</text>
</comment>
<dbReference type="Pfam" id="PF00326">
    <property type="entry name" value="Peptidase_S9"/>
    <property type="match status" value="1"/>
</dbReference>
<dbReference type="Gene3D" id="3.40.50.1820">
    <property type="entry name" value="alpha/beta hydrolase"/>
    <property type="match status" value="1"/>
</dbReference>
<dbReference type="InParanoid" id="F1Z8G1"/>
<sequence length="760" mass="82528">MAILPAIRWGAMTSVPDRDCRRGTMLEVGLRRRDTLKGVSTLALLAALKIPGAAVAAEVAKDRDAMNPAAFPPLPPYPASPRETVEDHVFGQTVADPWRWLEADVRHDAKVADWVEAQSRFAQAYLSLLPEREAFARKMRNLVDYERTGVPVVRGGKAFYRWNAGLMNQSQLLVADGDASADAKGRVLIDPNGWAHDGATALDQWAPSDDGALVAYSVQDGGSDWRRVGFLRVADGTVLADTLQWVKFSGLSWLGDDALVYSRFPEPGGSDAFHALNYNQAVWLHRIGTPQQQDRAIFSTPDFPKQMHGAEVSSDGRWLIVTSSEGTDPINAVHVARIDKGEVGTIRPLVPEIKAQWTFIDAAGDSLWFLSGEEAPRRKIVRVDLAGPEPRFATVVPQSEDTLEWAAMVGGRLVLGYLHDARSRMVLAKPDGSVVGEVGLPGPGTVAGVSGRPSDRFGYFAFSSFTAPDTVLRIDAESGVTQGWRSPRLTFDPGAYRVDQVFVPSCDGTRVPMFVIRRKDATGPVPTVLYGYGGFNISLTPWFSATRMAWLECGGAYAVANLRGGGEYGDAWHDAGRRANKQNVFDDFIAAGEWLIANGVTPKGGLAIEGRSNGGLLVGAVVNQRPDLFAAANPGVGVMDMLRFDRFTAGRYWVDDYGYPDREADWRILRAYSPYHNVHDGASYPAIIVTTADTDDRVVPGHSFKYAAALQAAAIGPKPHLIRIDTRAGHGAGKPIDKVIAEAADVYAFLAHWTGLHPAT</sequence>
<dbReference type="SUPFAM" id="SSF53474">
    <property type="entry name" value="alpha/beta-Hydrolases"/>
    <property type="match status" value="1"/>
</dbReference>
<dbReference type="InterPro" id="IPR029058">
    <property type="entry name" value="AB_hydrolase_fold"/>
</dbReference>
<dbReference type="FunFam" id="3.40.50.1820:FF:000005">
    <property type="entry name" value="Prolyl endopeptidase"/>
    <property type="match status" value="1"/>
</dbReference>
<dbReference type="PANTHER" id="PTHR42881:SF2">
    <property type="entry name" value="PROLYL ENDOPEPTIDASE"/>
    <property type="match status" value="1"/>
</dbReference>
<dbReference type="Proteomes" id="UP000004728">
    <property type="component" value="Unassembled WGS sequence"/>
</dbReference>
<organism evidence="9 10">
    <name type="scientific">Novosphingobium nitrogenifigens DSM 19370</name>
    <dbReference type="NCBI Taxonomy" id="983920"/>
    <lineage>
        <taxon>Bacteria</taxon>
        <taxon>Pseudomonadati</taxon>
        <taxon>Pseudomonadota</taxon>
        <taxon>Alphaproteobacteria</taxon>
        <taxon>Sphingomonadales</taxon>
        <taxon>Sphingomonadaceae</taxon>
        <taxon>Novosphingobium</taxon>
    </lineage>
</organism>